<accession>A0AA88YDJ4</accession>
<sequence>MDIGFTLQAPDGRVIVSEMQKSDGVHKIDASFPGDYKICFDNTFSHFARKVVFFELSADNDDEDDEDDEKDLKNEREELASIIDMTLEDFKKLLDNVKNNLDKTEADQQVLKNYEARDRNVQESNFQRVNFFSGLQVFIMVGVGLTQVILIRSLFDDKSRVASIMRAKT</sequence>
<proteinExistence type="inferred from homology"/>
<dbReference type="EMBL" id="VSWD01000005">
    <property type="protein sequence ID" value="KAK3103090.1"/>
    <property type="molecule type" value="Genomic_DNA"/>
</dbReference>
<dbReference type="PROSITE" id="PS50866">
    <property type="entry name" value="GOLD"/>
    <property type="match status" value="1"/>
</dbReference>
<comment type="similarity">
    <text evidence="2 8">Belongs to the EMP24/GP25L family.</text>
</comment>
<evidence type="ECO:0000256" key="4">
    <source>
        <dbReference type="ARBA" id="ARBA00022729"/>
    </source>
</evidence>
<protein>
    <recommendedName>
        <fullName evidence="11">GOLD domain-containing protein</fullName>
    </recommendedName>
</protein>
<feature type="domain" description="GOLD" evidence="11">
    <location>
        <begin position="1"/>
        <end position="58"/>
    </location>
</feature>
<dbReference type="InterPro" id="IPR036598">
    <property type="entry name" value="GOLD_dom_sf"/>
</dbReference>
<evidence type="ECO:0000256" key="9">
    <source>
        <dbReference type="SAM" id="Coils"/>
    </source>
</evidence>
<dbReference type="GO" id="GO:0012505">
    <property type="term" value="C:endomembrane system"/>
    <property type="evidence" value="ECO:0007669"/>
    <property type="project" value="UniProtKB-SubCell"/>
</dbReference>
<dbReference type="PANTHER" id="PTHR22811">
    <property type="entry name" value="TRANSMEMBRANE EMP24 DOMAIN-CONTAINING PROTEIN"/>
    <property type="match status" value="1"/>
</dbReference>
<evidence type="ECO:0000256" key="5">
    <source>
        <dbReference type="ARBA" id="ARBA00022989"/>
    </source>
</evidence>
<feature type="coiled-coil region" evidence="9">
    <location>
        <begin position="87"/>
        <end position="114"/>
    </location>
</feature>
<evidence type="ECO:0000256" key="6">
    <source>
        <dbReference type="ARBA" id="ARBA00023136"/>
    </source>
</evidence>
<dbReference type="Pfam" id="PF01105">
    <property type="entry name" value="EMP24_GP25L"/>
    <property type="match status" value="1"/>
</dbReference>
<dbReference type="GO" id="GO:0016020">
    <property type="term" value="C:membrane"/>
    <property type="evidence" value="ECO:0007669"/>
    <property type="project" value="UniProtKB-SubCell"/>
</dbReference>
<evidence type="ECO:0000256" key="2">
    <source>
        <dbReference type="ARBA" id="ARBA00007104"/>
    </source>
</evidence>
<evidence type="ECO:0000256" key="7">
    <source>
        <dbReference type="ARBA" id="ARBA00037847"/>
    </source>
</evidence>
<keyword evidence="3 8" id="KW-0812">Transmembrane</keyword>
<dbReference type="SUPFAM" id="SSF101576">
    <property type="entry name" value="Supernatant protein factor (SPF), C-terminal domain"/>
    <property type="match status" value="1"/>
</dbReference>
<organism evidence="12 13">
    <name type="scientific">Pinctada imbricata</name>
    <name type="common">Atlantic pearl-oyster</name>
    <name type="synonym">Pinctada martensii</name>
    <dbReference type="NCBI Taxonomy" id="66713"/>
    <lineage>
        <taxon>Eukaryota</taxon>
        <taxon>Metazoa</taxon>
        <taxon>Spiralia</taxon>
        <taxon>Lophotrochozoa</taxon>
        <taxon>Mollusca</taxon>
        <taxon>Bivalvia</taxon>
        <taxon>Autobranchia</taxon>
        <taxon>Pteriomorphia</taxon>
        <taxon>Pterioida</taxon>
        <taxon>Pterioidea</taxon>
        <taxon>Pteriidae</taxon>
        <taxon>Pinctada</taxon>
    </lineage>
</organism>
<keyword evidence="13" id="KW-1185">Reference proteome</keyword>
<comment type="caution">
    <text evidence="12">The sequence shown here is derived from an EMBL/GenBank/DDBJ whole genome shotgun (WGS) entry which is preliminary data.</text>
</comment>
<evidence type="ECO:0000313" key="13">
    <source>
        <dbReference type="Proteomes" id="UP001186944"/>
    </source>
</evidence>
<dbReference type="InterPro" id="IPR009038">
    <property type="entry name" value="GOLD_dom"/>
</dbReference>
<dbReference type="Proteomes" id="UP001186944">
    <property type="component" value="Unassembled WGS sequence"/>
</dbReference>
<evidence type="ECO:0000313" key="12">
    <source>
        <dbReference type="EMBL" id="KAK3103090.1"/>
    </source>
</evidence>
<evidence type="ECO:0000256" key="10">
    <source>
        <dbReference type="SAM" id="Phobius"/>
    </source>
</evidence>
<reference evidence="12" key="1">
    <citation type="submission" date="2019-08" db="EMBL/GenBank/DDBJ databases">
        <title>The improved chromosome-level genome for the pearl oyster Pinctada fucata martensii using PacBio sequencing and Hi-C.</title>
        <authorList>
            <person name="Zheng Z."/>
        </authorList>
    </citation>
    <scope>NUCLEOTIDE SEQUENCE</scope>
    <source>
        <strain evidence="12">ZZ-2019</strain>
        <tissue evidence="12">Adductor muscle</tissue>
    </source>
</reference>
<name>A0AA88YDJ4_PINIB</name>
<keyword evidence="5 10" id="KW-1133">Transmembrane helix</keyword>
<evidence type="ECO:0000256" key="8">
    <source>
        <dbReference type="RuleBase" id="RU003827"/>
    </source>
</evidence>
<evidence type="ECO:0000259" key="11">
    <source>
        <dbReference type="PROSITE" id="PS50866"/>
    </source>
</evidence>
<evidence type="ECO:0000256" key="1">
    <source>
        <dbReference type="ARBA" id="ARBA00004479"/>
    </source>
</evidence>
<evidence type="ECO:0000256" key="3">
    <source>
        <dbReference type="ARBA" id="ARBA00022692"/>
    </source>
</evidence>
<feature type="transmembrane region" description="Helical" evidence="10">
    <location>
        <begin position="131"/>
        <end position="155"/>
    </location>
</feature>
<dbReference type="InterPro" id="IPR015720">
    <property type="entry name" value="Emp24-like"/>
</dbReference>
<dbReference type="AlphaFoldDB" id="A0AA88YDJ4"/>
<keyword evidence="4" id="KW-0732">Signal</keyword>
<keyword evidence="9" id="KW-0175">Coiled coil</keyword>
<comment type="subcellular location">
    <subcellularLocation>
        <location evidence="7">Endomembrane system</location>
        <topology evidence="7">Single-pass membrane protein</topology>
    </subcellularLocation>
    <subcellularLocation>
        <location evidence="1 8">Membrane</location>
        <topology evidence="1 8">Single-pass type I membrane protein</topology>
    </subcellularLocation>
</comment>
<dbReference type="SMART" id="SM01190">
    <property type="entry name" value="EMP24_GP25L"/>
    <property type="match status" value="1"/>
</dbReference>
<keyword evidence="6 10" id="KW-0472">Membrane</keyword>
<gene>
    <name evidence="12" type="ORF">FSP39_016372</name>
</gene>